<evidence type="ECO:0000256" key="1">
    <source>
        <dbReference type="SAM" id="MobiDB-lite"/>
    </source>
</evidence>
<feature type="region of interest" description="Disordered" evidence="1">
    <location>
        <begin position="1374"/>
        <end position="1424"/>
    </location>
</feature>
<evidence type="ECO:0000313" key="2">
    <source>
        <dbReference type="EMBL" id="KAG2434290.1"/>
    </source>
</evidence>
<evidence type="ECO:0000313" key="3">
    <source>
        <dbReference type="Proteomes" id="UP000650467"/>
    </source>
</evidence>
<feature type="region of interest" description="Disordered" evidence="1">
    <location>
        <begin position="1"/>
        <end position="81"/>
    </location>
</feature>
<feature type="region of interest" description="Disordered" evidence="1">
    <location>
        <begin position="680"/>
        <end position="702"/>
    </location>
</feature>
<dbReference type="GO" id="GO:0005654">
    <property type="term" value="C:nucleoplasm"/>
    <property type="evidence" value="ECO:0007669"/>
    <property type="project" value="TreeGrafter"/>
</dbReference>
<dbReference type="Proteomes" id="UP000650467">
    <property type="component" value="Unassembled WGS sequence"/>
</dbReference>
<comment type="caution">
    <text evidence="2">The sequence shown here is derived from an EMBL/GenBank/DDBJ whole genome shotgun (WGS) entry which is preliminary data.</text>
</comment>
<feature type="compositionally biased region" description="Low complexity" evidence="1">
    <location>
        <begin position="116"/>
        <end position="125"/>
    </location>
</feature>
<feature type="compositionally biased region" description="Acidic residues" evidence="1">
    <location>
        <begin position="128"/>
        <end position="139"/>
    </location>
</feature>
<feature type="compositionally biased region" description="Basic residues" evidence="1">
    <location>
        <begin position="220"/>
        <end position="232"/>
    </location>
</feature>
<feature type="compositionally biased region" description="Low complexity" evidence="1">
    <location>
        <begin position="1390"/>
        <end position="1403"/>
    </location>
</feature>
<gene>
    <name evidence="2" type="ORF">HXX76_008014</name>
</gene>
<dbReference type="PANTHER" id="PTHR15577:SF2">
    <property type="entry name" value="ZINC FINGER PROTEIN 318"/>
    <property type="match status" value="1"/>
</dbReference>
<feature type="region of interest" description="Disordered" evidence="1">
    <location>
        <begin position="1656"/>
        <end position="1711"/>
    </location>
</feature>
<feature type="compositionally biased region" description="Low complexity" evidence="1">
    <location>
        <begin position="395"/>
        <end position="423"/>
    </location>
</feature>
<feature type="compositionally biased region" description="Low complexity" evidence="1">
    <location>
        <begin position="1081"/>
        <end position="1093"/>
    </location>
</feature>
<dbReference type="GO" id="GO:0045892">
    <property type="term" value="P:negative regulation of DNA-templated transcription"/>
    <property type="evidence" value="ECO:0007669"/>
    <property type="project" value="TreeGrafter"/>
</dbReference>
<feature type="compositionally biased region" description="Basic and acidic residues" evidence="1">
    <location>
        <begin position="1150"/>
        <end position="1160"/>
    </location>
</feature>
<feature type="region of interest" description="Disordered" evidence="1">
    <location>
        <begin position="1236"/>
        <end position="1293"/>
    </location>
</feature>
<feature type="compositionally biased region" description="Low complexity" evidence="1">
    <location>
        <begin position="1"/>
        <end position="27"/>
    </location>
</feature>
<feature type="region of interest" description="Disordered" evidence="1">
    <location>
        <begin position="116"/>
        <end position="256"/>
    </location>
</feature>
<dbReference type="OrthoDB" id="552691at2759"/>
<dbReference type="GO" id="GO:0045893">
    <property type="term" value="P:positive regulation of DNA-templated transcription"/>
    <property type="evidence" value="ECO:0007669"/>
    <property type="project" value="TreeGrafter"/>
</dbReference>
<feature type="compositionally biased region" description="Low complexity" evidence="1">
    <location>
        <begin position="517"/>
        <end position="527"/>
    </location>
</feature>
<feature type="compositionally biased region" description="Basic and acidic residues" evidence="1">
    <location>
        <begin position="1120"/>
        <end position="1132"/>
    </location>
</feature>
<feature type="compositionally biased region" description="Low complexity" evidence="1">
    <location>
        <begin position="1664"/>
        <end position="1685"/>
    </location>
</feature>
<sequence length="1731" mass="175072">MDSVLAVRVSSARAAAGEASDTDAGAACSSSGEDDAPLASRMPKPATAAARGWGPHAPKIRRQMLPHTSHSGALEGDRACSGRPAAIGASAVRLGGWASQATSVSGYGYGYGYGSDSASDSASKSGGDDDSDSSSEEDEGRAGANPYGGESDDPEGEEAEELEDEADCLELPAVRARGRGGGRWRAGGQRSVRGSRGGSTPRVAAAAAAAAGAGAGAGRGRGRGCGRGRGRGRSGGSRSRLHAPGQAKQPAGIARRGKAASLPLGRLRLHTSDYLFGNATLLHFFPDAVGAAVEERAAASRAGRNVTATPGSTVQLQFGAAAGSFALWVVTYGQDSQWVRLGGGKQLRRVLGLRDGAVIELEAQDLPPRRSSGGGGGEQPGAVRARVVSYGDGAAGQTPAPAAGQTPAPLAPLTQPAQPQQPQWRGPGHLQPTRKRARLQYGMDDVEASVSDQSGSPRLTGGGAAPPDALQAQPSTSRHPQPGAAAARMRSGGPAVTARRDIGRLVCGATAAGAAAATTATTSAPAHDAARAHRSPTRHDGDITSRGGGGGGEDAPHNSRLRSLLSRLPPSCIGAEGDLPAALQPGELRLCGLTFHTEVAPFVQSAMQQWEEGLSCPLASVDPARQQLESVAGCATAAAGSERHGHPAACWEAAFARHRLSRNILHSRLATLLGLSGEGGGPGAPLPEGGAGGGSGGGAASPQSLLHASVRVCPAADAGSASSSSSSCRLEVVSAVRKSWCLGLVAGYVAPRALVEEVVAAAESIASLRSSFATVAAASALLHECRPETRRLVEQRAEEEAPAAAAGAATLPGGCGPAASAAALSRLLRSLLLPLPASWRQLSGAALAGPPADDEDAVLLLDSPWAGLLLPGPEGSPAAAAASAAAGQCPDPNCMVLPVRVRGLVVLALVAVRDVAAGAPLALDRQAAWWGPPQLAGEEHHAARRGQLGGAEVVPAAMVNGLCRTAQPRQQQLQLQLHSGAAGAAPLVPLWRTYDANGKASTDQGLLDQLGGGIHCEGLQPPQEALFHLLQLSSPSRETVATGSVLAAATAATTANEEWKARPGLRAHARDPPLPPAERAGPQQQQQQQPGQQVGNRFRRELHSTPPPPYAPSSNGRGRPYVDADGHGDSRRACRRGGGGRAAVDTAGNRAHEPRDDWRLGRSRSRSPGRDRGWAGGRRGSASGQAVAGGSSAVGGVAGWGLRMCGSRVGTAARGGQADNATGSRPAVLHCSRPAALQSAGEGEQDPAPASRWSPATPPAGNGAGTGGSTRAETAAVEGSKDGSPRVAPHRPGVLHVCSAPSTSAIDGGVAGSTPAGGALAAAAAGWTSNAAPPPCTPTAAAGRTFAIRQPPPLRLVIKPGQVLKTPAMRMLQPVQQPQQQLPPPPAAAAPPVSAALPQPAAAAGGGAPAGQAPPPVGTPQGTQAELPRPLVRQISKHACRVGLAEAHRGSLKGLLDSLGSELGLGCAVKGPMLTRLDHLGMAALVAAQQLVERRALRHVQNAVLRVCCCPVPGLKLRLWHRSYVASGSAGPTWLDVRVTAHFGELLDNVAAADQASRRALSSWLYGFTTYAPAVQLEPEPTCAAADAAVCAALPHTARVAVPLTDEAGPMFVRDNWHTRPVPLPCGGADDTTGVAAVAAAAASVAEAAAAAAAAAPGGGSSSGIGQHHQQQHGALHQQLLQQHAYGWPHAGWLQGPPPQPDAGGGYGGVHQLAAPQPGIYGYYGYHQHQQ</sequence>
<feature type="compositionally biased region" description="Low complexity" evidence="1">
    <location>
        <begin position="1180"/>
        <end position="1191"/>
    </location>
</feature>
<proteinExistence type="predicted"/>
<feature type="compositionally biased region" description="Low complexity" evidence="1">
    <location>
        <begin position="186"/>
        <end position="212"/>
    </location>
</feature>
<feature type="region of interest" description="Disordered" evidence="1">
    <location>
        <begin position="392"/>
        <end position="432"/>
    </location>
</feature>
<evidence type="ECO:0008006" key="4">
    <source>
        <dbReference type="Google" id="ProtNLM"/>
    </source>
</evidence>
<feature type="compositionally biased region" description="Acidic residues" evidence="1">
    <location>
        <begin position="150"/>
        <end position="168"/>
    </location>
</feature>
<protein>
    <recommendedName>
        <fullName evidence="4">SET domain-containing protein</fullName>
    </recommendedName>
</protein>
<feature type="region of interest" description="Disordered" evidence="1">
    <location>
        <begin position="1054"/>
        <end position="1192"/>
    </location>
</feature>
<feature type="region of interest" description="Disordered" evidence="1">
    <location>
        <begin position="517"/>
        <end position="559"/>
    </location>
</feature>
<feature type="region of interest" description="Disordered" evidence="1">
    <location>
        <begin position="446"/>
        <end position="496"/>
    </location>
</feature>
<reference evidence="2" key="1">
    <citation type="journal article" date="2020" name="bioRxiv">
        <title>Comparative genomics of Chlamydomonas.</title>
        <authorList>
            <person name="Craig R.J."/>
            <person name="Hasan A.R."/>
            <person name="Ness R.W."/>
            <person name="Keightley P.D."/>
        </authorList>
    </citation>
    <scope>NUCLEOTIDE SEQUENCE</scope>
    <source>
        <strain evidence="2">SAG 7.73</strain>
    </source>
</reference>
<dbReference type="PANTHER" id="PTHR15577">
    <property type="entry name" value="ZINC FINGER CONTAINING PROTEIN"/>
    <property type="match status" value="1"/>
</dbReference>
<name>A0A835W031_CHLIN</name>
<keyword evidence="3" id="KW-1185">Reference proteome</keyword>
<dbReference type="InterPro" id="IPR055309">
    <property type="entry name" value="Znf318-like"/>
</dbReference>
<feature type="compositionally biased region" description="Gly residues" evidence="1">
    <location>
        <begin position="680"/>
        <end position="699"/>
    </location>
</feature>
<organism evidence="2 3">
    <name type="scientific">Chlamydomonas incerta</name>
    <dbReference type="NCBI Taxonomy" id="51695"/>
    <lineage>
        <taxon>Eukaryota</taxon>
        <taxon>Viridiplantae</taxon>
        <taxon>Chlorophyta</taxon>
        <taxon>core chlorophytes</taxon>
        <taxon>Chlorophyceae</taxon>
        <taxon>CS clade</taxon>
        <taxon>Chlamydomonadales</taxon>
        <taxon>Chlamydomonadaceae</taxon>
        <taxon>Chlamydomonas</taxon>
    </lineage>
</organism>
<accession>A0A835W031</accession>
<dbReference type="EMBL" id="JAEHOC010000017">
    <property type="protein sequence ID" value="KAG2434290.1"/>
    <property type="molecule type" value="Genomic_DNA"/>
</dbReference>